<protein>
    <submittedName>
        <fullName evidence="2">Uncharacterized protein</fullName>
    </submittedName>
</protein>
<dbReference type="Gene3D" id="1.25.40.10">
    <property type="entry name" value="Tetratricopeptide repeat domain"/>
    <property type="match status" value="1"/>
</dbReference>
<evidence type="ECO:0000256" key="1">
    <source>
        <dbReference type="SAM" id="SignalP"/>
    </source>
</evidence>
<dbReference type="HOGENOM" id="CLU_079911_0_0_10"/>
<dbReference type="SUPFAM" id="SSF48452">
    <property type="entry name" value="TPR-like"/>
    <property type="match status" value="1"/>
</dbReference>
<keyword evidence="3" id="KW-1185">Reference proteome</keyword>
<accession>D7NCW9</accession>
<evidence type="ECO:0000313" key="2">
    <source>
        <dbReference type="EMBL" id="EFI48524.1"/>
    </source>
</evidence>
<proteinExistence type="predicted"/>
<organism evidence="2 3">
    <name type="scientific">Segatella oris C735</name>
    <dbReference type="NCBI Taxonomy" id="563008"/>
    <lineage>
        <taxon>Bacteria</taxon>
        <taxon>Pseudomonadati</taxon>
        <taxon>Bacteroidota</taxon>
        <taxon>Bacteroidia</taxon>
        <taxon>Bacteroidales</taxon>
        <taxon>Prevotellaceae</taxon>
        <taxon>Segatella</taxon>
    </lineage>
</organism>
<gene>
    <name evidence="2" type="ORF">HMPREF0665_01384</name>
</gene>
<dbReference type="InterPro" id="IPR011990">
    <property type="entry name" value="TPR-like_helical_dom_sf"/>
</dbReference>
<dbReference type="EMBL" id="GL349567">
    <property type="protein sequence ID" value="EFI48524.1"/>
    <property type="molecule type" value="Genomic_DNA"/>
</dbReference>
<dbReference type="eggNOG" id="COG0457">
    <property type="taxonomic scope" value="Bacteria"/>
</dbReference>
<reference evidence="2 3" key="1">
    <citation type="submission" date="2010-02" db="EMBL/GenBank/DDBJ databases">
        <title>The Genome Sequence of Prevotella oris strain C735.</title>
        <authorList>
            <consortium name="The Broad Institute Genome Sequencing Platform"/>
            <person name="Ward D."/>
            <person name="Feldgarden M."/>
            <person name="Earl A."/>
            <person name="Young S.K."/>
            <person name="Zeng Q."/>
            <person name="Koehrsen M."/>
            <person name="Alvarado L."/>
            <person name="Berlin A."/>
            <person name="Bochicchio J."/>
            <person name="Borenstein D."/>
            <person name="Chapman S.B."/>
            <person name="Chen Z."/>
            <person name="Engels R."/>
            <person name="Freedman E."/>
            <person name="Gellesch M."/>
            <person name="Goldberg J."/>
            <person name="Griggs A."/>
            <person name="Gujja S."/>
            <person name="Heilman E."/>
            <person name="Heiman D."/>
            <person name="Hepburn T."/>
            <person name="Howarth C."/>
            <person name="Jen D."/>
            <person name="Larson L."/>
            <person name="Mehta T."/>
            <person name="Park D."/>
            <person name="Pearson M."/>
            <person name="Roberts A."/>
            <person name="Saif S."/>
            <person name="Shea T."/>
            <person name="Shenoy N."/>
            <person name="Sisk P."/>
            <person name="Stolte C."/>
            <person name="Sykes S."/>
            <person name="Thomson T."/>
            <person name="Walk T."/>
            <person name="White J."/>
            <person name="Yandava C."/>
            <person name="Sibley C.D."/>
            <person name="Field T.R."/>
            <person name="Grinwis M."/>
            <person name="Eshaghurshan C.S."/>
            <person name="Surette M.G."/>
            <person name="Haas B."/>
            <person name="Nusbaum C."/>
            <person name="Birren B."/>
        </authorList>
    </citation>
    <scope>NUCLEOTIDE SEQUENCE [LARGE SCALE GENOMIC DNA]</scope>
    <source>
        <strain evidence="2 3">C735</strain>
    </source>
</reference>
<evidence type="ECO:0000313" key="3">
    <source>
        <dbReference type="Proteomes" id="UP000003805"/>
    </source>
</evidence>
<feature type="chain" id="PRO_5003104687" evidence="1">
    <location>
        <begin position="20"/>
        <end position="295"/>
    </location>
</feature>
<feature type="signal peptide" evidence="1">
    <location>
        <begin position="1"/>
        <end position="19"/>
    </location>
</feature>
<name>D7NCW9_9BACT</name>
<dbReference type="RefSeq" id="WP_004377662.1">
    <property type="nucleotide sequence ID" value="NZ_GL349567.1"/>
</dbReference>
<dbReference type="AlphaFoldDB" id="D7NCW9"/>
<dbReference type="Proteomes" id="UP000003805">
    <property type="component" value="Unassembled WGS sequence"/>
</dbReference>
<sequence>MKRRVVLFAVCLCSLMAWGQTDYYAHFQELLDKEDTVGLRTFIPEWEQKAGVSGDTYAAWYNLLVLEGTIADLQLIADTTAVAGLLIRDSLGNIVGTITGEPLYDSEKLGQAYQKIDEGIAKYPDRLDLWFGKAHVQQLQNDDIAALETLKKVIDRSLVNHQQWLWTNDKPMPSAPKDFFFDSLQGYFSYFYDAQSDSVAQALVEYGLKYYPDNIYLLNDKAVLLTNAKKLDEALNIFLKLHSLAPNDEIVVWNIASLYAEKHDKKQAAIYYKKLLKSKDRRRRKFAKQELKRKW</sequence>
<keyword evidence="1" id="KW-0732">Signal</keyword>